<reference evidence="1" key="1">
    <citation type="submission" date="2023-04" db="EMBL/GenBank/DDBJ databases">
        <title>A chromosome-level genome assembly of the parasitoid wasp Eretmocerus hayati.</title>
        <authorList>
            <person name="Zhong Y."/>
            <person name="Liu S."/>
            <person name="Liu Y."/>
        </authorList>
    </citation>
    <scope>NUCLEOTIDE SEQUENCE</scope>
    <source>
        <strain evidence="1">ZJU_SS_LIU_2023</strain>
    </source>
</reference>
<evidence type="ECO:0000313" key="1">
    <source>
        <dbReference type="EMBL" id="KAJ8683931.1"/>
    </source>
</evidence>
<sequence length="544" mass="63618">MKQKLKFMNGYRMVRDTHNLDDVSCSEKFFEYDPTLTYYRPERPASWHERQRFLPHYVLYQSRCLKLKAYFRQGIFGSADEYFRVRPVNIVYYLEDDTMGIVEPPVHNSGFKQGRLVKRSKIPKPGFPGEVYHWKDLNVGIDFEVYGVVYRVYDCDAYTREFLRSQGIDVGEPESCPLDPYTQSRTLKKRLEVQPCKQAGGPDAHSTRLADRKLYMFLEYDGMILTFDALWEGREYKLQYYLGDDTVAVSLVRKRGDPVEGKSLMLRRTKLPKNWKQIPPAFPSCYLETTDREVYEYYSPSDLKVGETVFVFGRRFLLYDCDPFTRKYYSQMLGMDQPPRIDPTPYSDCPRPMPPPQPLQPDVTDKPRHRDVLRQLYHFPDRLRYSLSMEAVHPEDEDRQFVLEYSLGDGCCRISELEKANSGRRAGRFLGWQRLPKPKTSGDEDDGVPKCYSPQDFAVGARLNIFGHWFVVEGTELHVLNYARSNPDKFSPELVKNIEDHLRQKGLLKDCEEGQSGIKEDKKDEKDMNREGCSRGLEDERECS</sequence>
<name>A0ACC2PKE7_9HYME</name>
<proteinExistence type="predicted"/>
<gene>
    <name evidence="1" type="ORF">QAD02_019723</name>
</gene>
<dbReference type="Proteomes" id="UP001239111">
    <property type="component" value="Chromosome 1"/>
</dbReference>
<protein>
    <submittedName>
        <fullName evidence="1">Uncharacterized protein</fullName>
    </submittedName>
</protein>
<dbReference type="EMBL" id="CM056741">
    <property type="protein sequence ID" value="KAJ8683931.1"/>
    <property type="molecule type" value="Genomic_DNA"/>
</dbReference>
<evidence type="ECO:0000313" key="2">
    <source>
        <dbReference type="Proteomes" id="UP001239111"/>
    </source>
</evidence>
<accession>A0ACC2PKE7</accession>
<organism evidence="1 2">
    <name type="scientific">Eretmocerus hayati</name>
    <dbReference type="NCBI Taxonomy" id="131215"/>
    <lineage>
        <taxon>Eukaryota</taxon>
        <taxon>Metazoa</taxon>
        <taxon>Ecdysozoa</taxon>
        <taxon>Arthropoda</taxon>
        <taxon>Hexapoda</taxon>
        <taxon>Insecta</taxon>
        <taxon>Pterygota</taxon>
        <taxon>Neoptera</taxon>
        <taxon>Endopterygota</taxon>
        <taxon>Hymenoptera</taxon>
        <taxon>Apocrita</taxon>
        <taxon>Proctotrupomorpha</taxon>
        <taxon>Chalcidoidea</taxon>
        <taxon>Aphelinidae</taxon>
        <taxon>Aphelininae</taxon>
        <taxon>Eretmocerus</taxon>
    </lineage>
</organism>
<keyword evidence="2" id="KW-1185">Reference proteome</keyword>
<comment type="caution">
    <text evidence="1">The sequence shown here is derived from an EMBL/GenBank/DDBJ whole genome shotgun (WGS) entry which is preliminary data.</text>
</comment>